<evidence type="ECO:0000256" key="12">
    <source>
        <dbReference type="ARBA" id="ARBA00048800"/>
    </source>
</evidence>
<proteinExistence type="inferred from homology"/>
<dbReference type="InParanoid" id="A0A3P7E0R9"/>
<evidence type="ECO:0000256" key="10">
    <source>
        <dbReference type="ARBA" id="ARBA00048680"/>
    </source>
</evidence>
<comment type="subcellular location">
    <subcellularLocation>
        <location evidence="2">Endomembrane system</location>
        <topology evidence="2">Multi-pass membrane protein</topology>
    </subcellularLocation>
</comment>
<dbReference type="PANTHER" id="PTHR10989:SF23">
    <property type="entry name" value="FAR-17A_AIG1-LIKE PROTEIN"/>
    <property type="match status" value="1"/>
</dbReference>
<feature type="transmembrane region" description="Helical" evidence="17">
    <location>
        <begin position="39"/>
        <end position="62"/>
    </location>
</feature>
<reference evidence="18 19" key="1">
    <citation type="submission" date="2018-11" db="EMBL/GenBank/DDBJ databases">
        <authorList>
            <consortium name="Pathogen Informatics"/>
        </authorList>
    </citation>
    <scope>NUCLEOTIDE SEQUENCE [LARGE SCALE GENOMIC DNA]</scope>
</reference>
<comment type="catalytic activity">
    <reaction evidence="7">
        <text>12-hexadecanoyloxy-octadecanoate + H2O = 12-hydroxyoctadecanoate + hexadecanoate + H(+)</text>
        <dbReference type="Rhea" id="RHEA:52056"/>
        <dbReference type="ChEBI" id="CHEBI:7896"/>
        <dbReference type="ChEBI" id="CHEBI:15377"/>
        <dbReference type="ChEBI" id="CHEBI:15378"/>
        <dbReference type="ChEBI" id="CHEBI:83677"/>
        <dbReference type="ChEBI" id="CHEBI:84201"/>
    </reaction>
    <physiologicalReaction direction="left-to-right" evidence="7">
        <dbReference type="Rhea" id="RHEA:52057"/>
    </physiologicalReaction>
</comment>
<evidence type="ECO:0000256" key="6">
    <source>
        <dbReference type="ARBA" id="ARBA00023136"/>
    </source>
</evidence>
<evidence type="ECO:0000313" key="18">
    <source>
        <dbReference type="EMBL" id="VDM09684.1"/>
    </source>
</evidence>
<name>A0A3P7E0R9_WUCBA</name>
<comment type="catalytic activity">
    <reaction evidence="10">
        <text>12-octadecanoyloxy-octadecanoate + H2O = 12-hydroxyoctadecanoate + octadecanoate + H(+)</text>
        <dbReference type="Rhea" id="RHEA:52080"/>
        <dbReference type="ChEBI" id="CHEBI:15377"/>
        <dbReference type="ChEBI" id="CHEBI:15378"/>
        <dbReference type="ChEBI" id="CHEBI:25629"/>
        <dbReference type="ChEBI" id="CHEBI:84201"/>
        <dbReference type="ChEBI" id="CHEBI:136330"/>
    </reaction>
    <physiologicalReaction direction="left-to-right" evidence="10">
        <dbReference type="Rhea" id="RHEA:52081"/>
    </physiologicalReaction>
</comment>
<feature type="transmembrane region" description="Helical" evidence="17">
    <location>
        <begin position="167"/>
        <end position="187"/>
    </location>
</feature>
<evidence type="ECO:0000256" key="13">
    <source>
        <dbReference type="ARBA" id="ARBA00049221"/>
    </source>
</evidence>
<dbReference type="InterPro" id="IPR006838">
    <property type="entry name" value="ADTRP_AIG1"/>
</dbReference>
<comment type="catalytic activity">
    <reaction evidence="11">
        <text>12-(9Z-octadecenoyloxy)-octadecanoate + H2O = 12-hydroxyoctadecanoate + (9Z)-octadecenoate + H(+)</text>
        <dbReference type="Rhea" id="RHEA:52060"/>
        <dbReference type="ChEBI" id="CHEBI:15377"/>
        <dbReference type="ChEBI" id="CHEBI:15378"/>
        <dbReference type="ChEBI" id="CHEBI:30823"/>
        <dbReference type="ChEBI" id="CHEBI:84201"/>
        <dbReference type="ChEBI" id="CHEBI:136302"/>
    </reaction>
    <physiologicalReaction direction="left-to-right" evidence="11">
        <dbReference type="Rhea" id="RHEA:52061"/>
    </physiologicalReaction>
</comment>
<dbReference type="Pfam" id="PF04750">
    <property type="entry name" value="Far-17a_AIG1"/>
    <property type="match status" value="1"/>
</dbReference>
<feature type="transmembrane region" description="Helical" evidence="17">
    <location>
        <begin position="199"/>
        <end position="222"/>
    </location>
</feature>
<comment type="catalytic activity">
    <reaction evidence="16">
        <text>12-(9Z-hexadecenoyloxy)-octadecanoate + H2O = 12-hydroxyoctadecanoate + (9Z)-hexadecenoate + H(+)</text>
        <dbReference type="Rhea" id="RHEA:52072"/>
        <dbReference type="ChEBI" id="CHEBI:15377"/>
        <dbReference type="ChEBI" id="CHEBI:15378"/>
        <dbReference type="ChEBI" id="CHEBI:32372"/>
        <dbReference type="ChEBI" id="CHEBI:84201"/>
        <dbReference type="ChEBI" id="CHEBI:136312"/>
    </reaction>
    <physiologicalReaction direction="left-to-right" evidence="16">
        <dbReference type="Rhea" id="RHEA:52073"/>
    </physiologicalReaction>
</comment>
<comment type="catalytic activity">
    <reaction evidence="15">
        <text>13-(9Z-hexadecenoyloxy)-octadecanoate + H2O = 13-hydroxy-octadecanoate + (9Z)-hexadecenoate + H(+)</text>
        <dbReference type="Rhea" id="RHEA:52076"/>
        <dbReference type="ChEBI" id="CHEBI:15377"/>
        <dbReference type="ChEBI" id="CHEBI:15378"/>
        <dbReference type="ChEBI" id="CHEBI:32372"/>
        <dbReference type="ChEBI" id="CHEBI:136304"/>
        <dbReference type="ChEBI" id="CHEBI:136315"/>
    </reaction>
    <physiologicalReaction direction="left-to-right" evidence="15">
        <dbReference type="Rhea" id="RHEA:52077"/>
    </physiologicalReaction>
</comment>
<evidence type="ECO:0000256" key="16">
    <source>
        <dbReference type="ARBA" id="ARBA00049428"/>
    </source>
</evidence>
<comment type="similarity">
    <text evidence="3">Belongs to the AIG1 family.</text>
</comment>
<evidence type="ECO:0000256" key="7">
    <source>
        <dbReference type="ARBA" id="ARBA00047368"/>
    </source>
</evidence>
<keyword evidence="19" id="KW-1185">Reference proteome</keyword>
<evidence type="ECO:0000256" key="3">
    <source>
        <dbReference type="ARBA" id="ARBA00009300"/>
    </source>
</evidence>
<dbReference type="FunCoup" id="A0A3P7E0R9">
    <property type="interactions" value="305"/>
</dbReference>
<dbReference type="EMBL" id="UYWW01000968">
    <property type="protein sequence ID" value="VDM09684.1"/>
    <property type="molecule type" value="Genomic_DNA"/>
</dbReference>
<dbReference type="OMA" id="MRTTHHK"/>
<sequence length="243" mass="28575">MGVFRVTIYGIMAGVFLYALGYDIIYMPRIGHTWWIYKLVMLTMINLVLQTVYYAMCFICALMDTLRETTDRGPHKKHPTTPSYWRNSKLHQISDFMYFTSVLPVGAITCLLFWSLYALEPTLVIPKWAEELIPPFMNHITHTAPLPFILVDTLLTCHRAPSRKIGSIIIIALVILYFSIIFGARYFDGYWLYPFMEYLSVLAFIIMFFISFIFLWLIYILGDTMNVMLWGKLIIYLYHFIFN</sequence>
<evidence type="ECO:0000256" key="1">
    <source>
        <dbReference type="ARBA" id="ARBA00000923"/>
    </source>
</evidence>
<keyword evidence="4 17" id="KW-0812">Transmembrane</keyword>
<evidence type="ECO:0000256" key="9">
    <source>
        <dbReference type="ARBA" id="ARBA00047863"/>
    </source>
</evidence>
<dbReference type="GO" id="GO:0016020">
    <property type="term" value="C:membrane"/>
    <property type="evidence" value="ECO:0007669"/>
    <property type="project" value="InterPro"/>
</dbReference>
<evidence type="ECO:0000256" key="4">
    <source>
        <dbReference type="ARBA" id="ARBA00022692"/>
    </source>
</evidence>
<comment type="catalytic activity">
    <reaction evidence="8">
        <text>13-octadecanoyloxy-octadecanoate + H2O = 13-hydroxy-octadecanoate + octadecanoate + H(+)</text>
        <dbReference type="Rhea" id="RHEA:52084"/>
        <dbReference type="ChEBI" id="CHEBI:15377"/>
        <dbReference type="ChEBI" id="CHEBI:15378"/>
        <dbReference type="ChEBI" id="CHEBI:25629"/>
        <dbReference type="ChEBI" id="CHEBI:136304"/>
        <dbReference type="ChEBI" id="CHEBI:136335"/>
    </reaction>
    <physiologicalReaction direction="left-to-right" evidence="8">
        <dbReference type="Rhea" id="RHEA:52085"/>
    </physiologicalReaction>
</comment>
<keyword evidence="5 17" id="KW-1133">Transmembrane helix</keyword>
<evidence type="ECO:0000256" key="5">
    <source>
        <dbReference type="ARBA" id="ARBA00022989"/>
    </source>
</evidence>
<comment type="catalytic activity">
    <reaction evidence="1">
        <text>9-(9Z-hexadecenoyloxy)-octadecanoate + H2O = (9Z)-hexadecenoate + 9-hydroxy-octadecanoate + H(+)</text>
        <dbReference type="Rhea" id="RHEA:52068"/>
        <dbReference type="ChEBI" id="CHEBI:15377"/>
        <dbReference type="ChEBI" id="CHEBI:15378"/>
        <dbReference type="ChEBI" id="CHEBI:32372"/>
        <dbReference type="ChEBI" id="CHEBI:136286"/>
        <dbReference type="ChEBI" id="CHEBI:136309"/>
    </reaction>
    <physiologicalReaction direction="left-to-right" evidence="1">
        <dbReference type="Rhea" id="RHEA:52069"/>
    </physiologicalReaction>
</comment>
<feature type="transmembrane region" description="Helical" evidence="17">
    <location>
        <begin position="7"/>
        <end position="27"/>
    </location>
</feature>
<evidence type="ECO:0000256" key="15">
    <source>
        <dbReference type="ARBA" id="ARBA00049322"/>
    </source>
</evidence>
<comment type="catalytic activity">
    <reaction evidence="9">
        <text>9-hexadecanoyloxy-octadecanoate + H2O = 9-hydroxy-octadecanoate + hexadecanoate + H(+)</text>
        <dbReference type="Rhea" id="RHEA:52052"/>
        <dbReference type="ChEBI" id="CHEBI:7896"/>
        <dbReference type="ChEBI" id="CHEBI:15377"/>
        <dbReference type="ChEBI" id="CHEBI:15378"/>
        <dbReference type="ChEBI" id="CHEBI:83670"/>
        <dbReference type="ChEBI" id="CHEBI:136286"/>
    </reaction>
    <physiologicalReaction direction="left-to-right" evidence="9">
        <dbReference type="Rhea" id="RHEA:52053"/>
    </physiologicalReaction>
</comment>
<dbReference type="Proteomes" id="UP000270924">
    <property type="component" value="Unassembled WGS sequence"/>
</dbReference>
<feature type="transmembrane region" description="Helical" evidence="17">
    <location>
        <begin position="96"/>
        <end position="116"/>
    </location>
</feature>
<evidence type="ECO:0000256" key="11">
    <source>
        <dbReference type="ARBA" id="ARBA00048701"/>
    </source>
</evidence>
<comment type="catalytic activity">
    <reaction evidence="12">
        <text>9-(9Z-octadecenoyloxy)-octadecanoate + H2O = 9-hydroxy-octadecanoate + (9Z)-octadecenoate + H(+)</text>
        <dbReference type="Rhea" id="RHEA:52048"/>
        <dbReference type="ChEBI" id="CHEBI:15377"/>
        <dbReference type="ChEBI" id="CHEBI:15378"/>
        <dbReference type="ChEBI" id="CHEBI:30823"/>
        <dbReference type="ChEBI" id="CHEBI:136282"/>
        <dbReference type="ChEBI" id="CHEBI:136286"/>
    </reaction>
    <physiologicalReaction direction="left-to-right" evidence="12">
        <dbReference type="Rhea" id="RHEA:52049"/>
    </physiologicalReaction>
</comment>
<evidence type="ECO:0000256" key="17">
    <source>
        <dbReference type="SAM" id="Phobius"/>
    </source>
</evidence>
<organism evidence="18 19">
    <name type="scientific">Wuchereria bancrofti</name>
    <dbReference type="NCBI Taxonomy" id="6293"/>
    <lineage>
        <taxon>Eukaryota</taxon>
        <taxon>Metazoa</taxon>
        <taxon>Ecdysozoa</taxon>
        <taxon>Nematoda</taxon>
        <taxon>Chromadorea</taxon>
        <taxon>Rhabditida</taxon>
        <taxon>Spirurina</taxon>
        <taxon>Spiruromorpha</taxon>
        <taxon>Filarioidea</taxon>
        <taxon>Onchocercidae</taxon>
        <taxon>Wuchereria</taxon>
    </lineage>
</organism>
<dbReference type="GO" id="GO:0012505">
    <property type="term" value="C:endomembrane system"/>
    <property type="evidence" value="ECO:0007669"/>
    <property type="project" value="UniProtKB-SubCell"/>
</dbReference>
<dbReference type="PANTHER" id="PTHR10989">
    <property type="entry name" value="ANDROGEN-INDUCED PROTEIN 1-RELATED"/>
    <property type="match status" value="1"/>
</dbReference>
<accession>A0A3P7E0R9</accession>
<keyword evidence="6 17" id="KW-0472">Membrane</keyword>
<evidence type="ECO:0000256" key="2">
    <source>
        <dbReference type="ARBA" id="ARBA00004127"/>
    </source>
</evidence>
<comment type="catalytic activity">
    <reaction evidence="14">
        <text>13-(9Z-octadecenoyloxy)-octadecanoate + H2O = 13-hydroxy-octadecanoate + (9Z)-octadecenoate + H(+)</text>
        <dbReference type="Rhea" id="RHEA:52064"/>
        <dbReference type="ChEBI" id="CHEBI:15377"/>
        <dbReference type="ChEBI" id="CHEBI:15378"/>
        <dbReference type="ChEBI" id="CHEBI:30823"/>
        <dbReference type="ChEBI" id="CHEBI:136303"/>
        <dbReference type="ChEBI" id="CHEBI:136304"/>
    </reaction>
    <physiologicalReaction direction="left-to-right" evidence="14">
        <dbReference type="Rhea" id="RHEA:52065"/>
    </physiologicalReaction>
</comment>
<protein>
    <submittedName>
        <fullName evidence="18">Uncharacterized protein</fullName>
    </submittedName>
</protein>
<dbReference type="AlphaFoldDB" id="A0A3P7E0R9"/>
<comment type="catalytic activity">
    <reaction evidence="13">
        <text>9-octadecanoyloxy-octadecanoate + H2O = 9-hydroxy-octadecanoate + octadecanoate + H(+)</text>
        <dbReference type="Rhea" id="RHEA:52096"/>
        <dbReference type="ChEBI" id="CHEBI:15377"/>
        <dbReference type="ChEBI" id="CHEBI:15378"/>
        <dbReference type="ChEBI" id="CHEBI:25629"/>
        <dbReference type="ChEBI" id="CHEBI:136286"/>
        <dbReference type="ChEBI" id="CHEBI:136373"/>
    </reaction>
    <physiologicalReaction direction="left-to-right" evidence="13">
        <dbReference type="Rhea" id="RHEA:52097"/>
    </physiologicalReaction>
</comment>
<evidence type="ECO:0000313" key="19">
    <source>
        <dbReference type="Proteomes" id="UP000270924"/>
    </source>
</evidence>
<evidence type="ECO:0000256" key="14">
    <source>
        <dbReference type="ARBA" id="ARBA00049296"/>
    </source>
</evidence>
<evidence type="ECO:0000256" key="8">
    <source>
        <dbReference type="ARBA" id="ARBA00047427"/>
    </source>
</evidence>
<dbReference type="OrthoDB" id="1898221at2759"/>
<gene>
    <name evidence="18" type="ORF">WBA_LOCUS3070</name>
</gene>